<keyword evidence="13" id="KW-0804">Transcription</keyword>
<feature type="domain" description="Bromo" evidence="20">
    <location>
        <begin position="681"/>
        <end position="751"/>
    </location>
</feature>
<dbReference type="GO" id="GO:0006337">
    <property type="term" value="P:nucleosome disassembly"/>
    <property type="evidence" value="ECO:0007669"/>
    <property type="project" value="TreeGrafter"/>
</dbReference>
<dbReference type="PRINTS" id="PR00503">
    <property type="entry name" value="BROMODOMAIN"/>
</dbReference>
<dbReference type="InterPro" id="IPR001487">
    <property type="entry name" value="Bromodomain"/>
</dbReference>
<dbReference type="Proteomes" id="UP000472271">
    <property type="component" value="Chromosome 16"/>
</dbReference>
<dbReference type="GO" id="GO:0045815">
    <property type="term" value="P:transcription initiation-coupled chromatin remodeling"/>
    <property type="evidence" value="ECO:0007669"/>
    <property type="project" value="TreeGrafter"/>
</dbReference>
<keyword evidence="5" id="KW-0547">Nucleotide-binding</keyword>
<feature type="compositionally biased region" description="Basic and acidic residues" evidence="19">
    <location>
        <begin position="930"/>
        <end position="953"/>
    </location>
</feature>
<dbReference type="FunFam" id="3.40.50.300:FF:000734">
    <property type="entry name" value="ATPase family, AAA domain containing 2"/>
    <property type="match status" value="1"/>
</dbReference>
<dbReference type="FunFam" id="1.10.8.60:FF:000016">
    <property type="entry name" value="ATPase family AAA domain-containing protein 2B"/>
    <property type="match status" value="1"/>
</dbReference>
<evidence type="ECO:0000256" key="7">
    <source>
        <dbReference type="ARBA" id="ARBA00022840"/>
    </source>
</evidence>
<feature type="region of interest" description="Disordered" evidence="19">
    <location>
        <begin position="1"/>
        <end position="67"/>
    </location>
</feature>
<dbReference type="Gene3D" id="1.10.8.60">
    <property type="match status" value="1"/>
</dbReference>
<keyword evidence="4" id="KW-0597">Phosphoprotein</keyword>
<feature type="compositionally biased region" description="Acidic residues" evidence="19">
    <location>
        <begin position="868"/>
        <end position="881"/>
    </location>
</feature>
<accession>A0A673A2H6</accession>
<dbReference type="InterPro" id="IPR045199">
    <property type="entry name" value="ATAD2-like"/>
</dbReference>
<dbReference type="InterPro" id="IPR003960">
    <property type="entry name" value="ATPase_AAA_CS"/>
</dbReference>
<dbReference type="GO" id="GO:0006334">
    <property type="term" value="P:nucleosome assembly"/>
    <property type="evidence" value="ECO:0007669"/>
    <property type="project" value="TreeGrafter"/>
</dbReference>
<keyword evidence="12" id="KW-0010">Activator</keyword>
<keyword evidence="7" id="KW-0067">ATP-binding</keyword>
<dbReference type="FunFam" id="3.40.50.300:FF:000061">
    <property type="entry name" value="ATPase family, AAA domain-containing 2"/>
    <property type="match status" value="1"/>
</dbReference>
<comment type="subcellular location">
    <subcellularLocation>
        <location evidence="1">Nucleus</location>
    </subcellularLocation>
</comment>
<evidence type="ECO:0000256" key="12">
    <source>
        <dbReference type="ARBA" id="ARBA00023159"/>
    </source>
</evidence>
<dbReference type="Gene3D" id="3.40.50.300">
    <property type="entry name" value="P-loop containing nucleotide triphosphate hydrolases"/>
    <property type="match status" value="2"/>
</dbReference>
<dbReference type="GO" id="GO:0005524">
    <property type="term" value="F:ATP binding"/>
    <property type="evidence" value="ECO:0007669"/>
    <property type="project" value="UniProtKB-KW"/>
</dbReference>
<evidence type="ECO:0000259" key="20">
    <source>
        <dbReference type="PROSITE" id="PS50014"/>
    </source>
</evidence>
<dbReference type="InterPro" id="IPR041569">
    <property type="entry name" value="AAA_lid_3"/>
</dbReference>
<evidence type="ECO:0000256" key="17">
    <source>
        <dbReference type="PROSITE-ProRule" id="PRU00035"/>
    </source>
</evidence>
<evidence type="ECO:0000256" key="1">
    <source>
        <dbReference type="ARBA" id="ARBA00004123"/>
    </source>
</evidence>
<sequence length="1087" mass="123495">MYFKRHSSPTRRRFRFSSRAPRSPYNIRRTSRRRHAIHSSDSTSSSSSSDDEKFQRRRSKSRTRSVNRCLPMNLVKEDLLGIHKDRMKIGASLADVDPMHIDRTVRFDSIGGLSRHISALKEMVVFPLLYPEVFERFKIQPPRGCLFYGPPGTGKTLVARALANECSQGERKVSFFMRKGADCLSKWVGESERQLRLLFDQAYQMRPSIIFFDEIDGLAPVRSSRQDQIHSSIVSTLLALMDGLDSRGEVVVIGATNRLDSIDPALRRPGRFDREFLFGLPDREARKDILKIHTRQWTPPPSDAFLEELSDKCVGYCGADIKAVCSEAALCALRRRYPQIYSSSQKLVLDVNSIAISNRDFMAAMSKMVPAAQRAVVSPAKALIPVVRPLLSAALQDILQTVQKVFPHAEQGLKRKREPGPPTACLYEDEDTDVCSSGQTSQSQLRKSAATNIVNLNRYEPRRMSCQPMSYRPRLLLQGRPGSGQSSHLAPAVLHALEKFTVYTLDMAVLFGVSATTPEETCAQVFVEAKRTSPSVLYVPHIGQWWETVGPALRATFLSLLSSIPAFAPILLLATCNLHYEQLSVEVQELFRVEYGEVFHVPIPTSRERRNFFEDLILNQTTKAPASKKKAVLHAVEVLPVAPPRPPRQLTKDEIQRLEEQEEDTLRELRLFLRDVTNRLSQDKRFKAFTKPVDLEEVPDYAEVIKKPMDLSTVLSNIDLHRYGTVKEFLQDVDLIWQNALEYNPDRDPSDRQIRHRACALKDTVHAIIRHELDEDFEKICEEIKASRSRRGNRGSTVLNWRNRQHMIKSKPRGKTNTLLFFVILLLQSNRCRYICQKKKRRKSRWSSGIITKRKTTSCPHVSRDDAHSEDEDDGDDEEEADKGPEAEQGEVTGGEGEVTGGEGEGMGGEGEATGREGEAMVCDDAEPEGQQRKEVTKETGNHQNEDKGQTPEGHQMELMDAQKHNSDDARLHLSVPSVIDVGLMCFVSERSVRRMTRALKNAVQKQQVMDVDKALQILDQDTPPVVVDRDRLKELLERLVSQTEGYELHQLEKLYALLCQSIYRHRREYDKTPLIQELEQEVTDFC</sequence>
<dbReference type="FunFam" id="1.20.920.10:FF:000021">
    <property type="entry name" value="ATPase family AAA domain-containing protein 2"/>
    <property type="match status" value="1"/>
</dbReference>
<dbReference type="Gene3D" id="1.20.920.10">
    <property type="entry name" value="Bromodomain-like"/>
    <property type="match status" value="1"/>
</dbReference>
<evidence type="ECO:0000256" key="10">
    <source>
        <dbReference type="ARBA" id="ARBA00023054"/>
    </source>
</evidence>
<keyword evidence="11 17" id="KW-0103">Bromodomain</keyword>
<feature type="coiled-coil region" evidence="18">
    <location>
        <begin position="648"/>
        <end position="675"/>
    </location>
</feature>
<protein>
    <recommendedName>
        <fullName evidence="16">ATPase family AAA domain-containing protein 2</fullName>
    </recommendedName>
</protein>
<evidence type="ECO:0000256" key="4">
    <source>
        <dbReference type="ARBA" id="ARBA00022553"/>
    </source>
</evidence>
<gene>
    <name evidence="21" type="primary">atad2</name>
</gene>
<keyword evidence="3" id="KW-1017">Isopeptide bond</keyword>
<evidence type="ECO:0000256" key="8">
    <source>
        <dbReference type="ARBA" id="ARBA00022843"/>
    </source>
</evidence>
<feature type="compositionally biased region" description="Basic residues" evidence="19">
    <location>
        <begin position="55"/>
        <end position="65"/>
    </location>
</feature>
<name>A0A673A2H6_9TELE</name>
<evidence type="ECO:0000256" key="9">
    <source>
        <dbReference type="ARBA" id="ARBA00023015"/>
    </source>
</evidence>
<dbReference type="InterPro" id="IPR036427">
    <property type="entry name" value="Bromodomain-like_sf"/>
</dbReference>
<dbReference type="CDD" id="cd19517">
    <property type="entry name" value="RecA-like_Yta7-like"/>
    <property type="match status" value="1"/>
</dbReference>
<reference evidence="21" key="1">
    <citation type="submission" date="2019-06" db="EMBL/GenBank/DDBJ databases">
        <authorList>
            <consortium name="Wellcome Sanger Institute Data Sharing"/>
        </authorList>
    </citation>
    <scope>NUCLEOTIDE SEQUENCE [LARGE SCALE GENOMIC DNA]</scope>
</reference>
<reference evidence="21" key="3">
    <citation type="submission" date="2025-09" db="UniProtKB">
        <authorList>
            <consortium name="Ensembl"/>
        </authorList>
    </citation>
    <scope>IDENTIFICATION</scope>
</reference>
<dbReference type="GO" id="GO:0003682">
    <property type="term" value="F:chromatin binding"/>
    <property type="evidence" value="ECO:0007669"/>
    <property type="project" value="TreeGrafter"/>
</dbReference>
<evidence type="ECO:0000256" key="13">
    <source>
        <dbReference type="ARBA" id="ARBA00023163"/>
    </source>
</evidence>
<feature type="region of interest" description="Disordered" evidence="19">
    <location>
        <begin position="846"/>
        <end position="953"/>
    </location>
</feature>
<evidence type="ECO:0000313" key="21">
    <source>
        <dbReference type="Ensembl" id="ENSSORP00005022838.1"/>
    </source>
</evidence>
<comment type="catalytic activity">
    <reaction evidence="15">
        <text>ATP + H2O = ADP + phosphate + H(+)</text>
        <dbReference type="Rhea" id="RHEA:13065"/>
        <dbReference type="ChEBI" id="CHEBI:15377"/>
        <dbReference type="ChEBI" id="CHEBI:15378"/>
        <dbReference type="ChEBI" id="CHEBI:30616"/>
        <dbReference type="ChEBI" id="CHEBI:43474"/>
        <dbReference type="ChEBI" id="CHEBI:456216"/>
    </reaction>
</comment>
<organism evidence="21 22">
    <name type="scientific">Sphaeramia orbicularis</name>
    <name type="common">orbiculate cardinalfish</name>
    <dbReference type="NCBI Taxonomy" id="375764"/>
    <lineage>
        <taxon>Eukaryota</taxon>
        <taxon>Metazoa</taxon>
        <taxon>Chordata</taxon>
        <taxon>Craniata</taxon>
        <taxon>Vertebrata</taxon>
        <taxon>Euteleostomi</taxon>
        <taxon>Actinopterygii</taxon>
        <taxon>Neopterygii</taxon>
        <taxon>Teleostei</taxon>
        <taxon>Neoteleostei</taxon>
        <taxon>Acanthomorphata</taxon>
        <taxon>Gobiaria</taxon>
        <taxon>Kurtiformes</taxon>
        <taxon>Apogonoidei</taxon>
        <taxon>Apogonidae</taxon>
        <taxon>Apogoninae</taxon>
        <taxon>Sphaeramia</taxon>
    </lineage>
</organism>
<proteinExistence type="inferred from homology"/>
<keyword evidence="14" id="KW-0539">Nucleus</keyword>
<dbReference type="InterPro" id="IPR027417">
    <property type="entry name" value="P-loop_NTPase"/>
</dbReference>
<dbReference type="InterPro" id="IPR003593">
    <property type="entry name" value="AAA+_ATPase"/>
</dbReference>
<dbReference type="Pfam" id="PF00004">
    <property type="entry name" value="AAA"/>
    <property type="match status" value="1"/>
</dbReference>
<evidence type="ECO:0000256" key="14">
    <source>
        <dbReference type="ARBA" id="ARBA00023242"/>
    </source>
</evidence>
<keyword evidence="22" id="KW-1185">Reference proteome</keyword>
<keyword evidence="9" id="KW-0805">Transcription regulation</keyword>
<dbReference type="Pfam" id="PF17862">
    <property type="entry name" value="AAA_lid_3"/>
    <property type="match status" value="1"/>
</dbReference>
<keyword evidence="6" id="KW-0378">Hydrolase</keyword>
<dbReference type="AlphaFoldDB" id="A0A673A2H6"/>
<evidence type="ECO:0000256" key="19">
    <source>
        <dbReference type="SAM" id="MobiDB-lite"/>
    </source>
</evidence>
<keyword evidence="10 18" id="KW-0175">Coiled coil</keyword>
<evidence type="ECO:0000256" key="11">
    <source>
        <dbReference type="ARBA" id="ARBA00023117"/>
    </source>
</evidence>
<evidence type="ECO:0000256" key="2">
    <source>
        <dbReference type="ARBA" id="ARBA00006914"/>
    </source>
</evidence>
<dbReference type="Ensembl" id="ENSSORT00005023505.1">
    <property type="protein sequence ID" value="ENSSORP00005022838.1"/>
    <property type="gene ID" value="ENSSORG00005011032.1"/>
</dbReference>
<evidence type="ECO:0000256" key="16">
    <source>
        <dbReference type="ARBA" id="ARBA00071858"/>
    </source>
</evidence>
<keyword evidence="8" id="KW-0832">Ubl conjugation</keyword>
<dbReference type="PANTHER" id="PTHR23069">
    <property type="entry name" value="AAA DOMAIN-CONTAINING"/>
    <property type="match status" value="1"/>
</dbReference>
<dbReference type="InterPro" id="IPR003959">
    <property type="entry name" value="ATPase_AAA_core"/>
</dbReference>
<feature type="compositionally biased region" description="Low complexity" evidence="19">
    <location>
        <begin position="39"/>
        <end position="48"/>
    </location>
</feature>
<evidence type="ECO:0000313" key="22">
    <source>
        <dbReference type="Proteomes" id="UP000472271"/>
    </source>
</evidence>
<reference evidence="21" key="2">
    <citation type="submission" date="2025-08" db="UniProtKB">
        <authorList>
            <consortium name="Ensembl"/>
        </authorList>
    </citation>
    <scope>IDENTIFICATION</scope>
</reference>
<evidence type="ECO:0000256" key="6">
    <source>
        <dbReference type="ARBA" id="ARBA00022801"/>
    </source>
</evidence>
<dbReference type="SMART" id="SM00382">
    <property type="entry name" value="AAA"/>
    <property type="match status" value="1"/>
</dbReference>
<evidence type="ECO:0000256" key="18">
    <source>
        <dbReference type="SAM" id="Coils"/>
    </source>
</evidence>
<dbReference type="GO" id="GO:0042393">
    <property type="term" value="F:histone binding"/>
    <property type="evidence" value="ECO:0007669"/>
    <property type="project" value="TreeGrafter"/>
</dbReference>
<evidence type="ECO:0000256" key="5">
    <source>
        <dbReference type="ARBA" id="ARBA00022741"/>
    </source>
</evidence>
<feature type="compositionally biased region" description="Basic residues" evidence="19">
    <location>
        <begin position="1"/>
        <end position="16"/>
    </location>
</feature>
<dbReference type="SMART" id="SM00297">
    <property type="entry name" value="BROMO"/>
    <property type="match status" value="1"/>
</dbReference>
<dbReference type="GO" id="GO:0005654">
    <property type="term" value="C:nucleoplasm"/>
    <property type="evidence" value="ECO:0007669"/>
    <property type="project" value="UniProtKB-ARBA"/>
</dbReference>
<dbReference type="SUPFAM" id="SSF47370">
    <property type="entry name" value="Bromodomain"/>
    <property type="match status" value="1"/>
</dbReference>
<dbReference type="CDD" id="cd05528">
    <property type="entry name" value="Bromo_AAA"/>
    <property type="match status" value="1"/>
</dbReference>
<dbReference type="PANTHER" id="PTHR23069:SF4">
    <property type="entry name" value="ATPASE FAMILY AAA DOMAIN-CONTAINING PROTEIN 2"/>
    <property type="match status" value="1"/>
</dbReference>
<dbReference type="PROSITE" id="PS00674">
    <property type="entry name" value="AAA"/>
    <property type="match status" value="1"/>
</dbReference>
<evidence type="ECO:0000256" key="15">
    <source>
        <dbReference type="ARBA" id="ARBA00049360"/>
    </source>
</evidence>
<feature type="compositionally biased region" description="Gly residues" evidence="19">
    <location>
        <begin position="892"/>
        <end position="912"/>
    </location>
</feature>
<dbReference type="SUPFAM" id="SSF52540">
    <property type="entry name" value="P-loop containing nucleoside triphosphate hydrolases"/>
    <property type="match status" value="2"/>
</dbReference>
<comment type="similarity">
    <text evidence="2">Belongs to the AAA ATPase family.</text>
</comment>
<dbReference type="PROSITE" id="PS50014">
    <property type="entry name" value="BROMODOMAIN_2"/>
    <property type="match status" value="1"/>
</dbReference>
<dbReference type="GO" id="GO:0016887">
    <property type="term" value="F:ATP hydrolysis activity"/>
    <property type="evidence" value="ECO:0007669"/>
    <property type="project" value="InterPro"/>
</dbReference>
<dbReference type="Pfam" id="PF00439">
    <property type="entry name" value="Bromodomain"/>
    <property type="match status" value="1"/>
</dbReference>
<evidence type="ECO:0000256" key="3">
    <source>
        <dbReference type="ARBA" id="ARBA00022499"/>
    </source>
</evidence>